<dbReference type="STRING" id="3914.A0A0L9UX04"/>
<accession>A0A0L9UX04</accession>
<protein>
    <submittedName>
        <fullName evidence="1">Uncharacterized protein</fullName>
    </submittedName>
</protein>
<dbReference type="Gramene" id="KOM47298">
    <property type="protein sequence ID" value="KOM47298"/>
    <property type="gene ID" value="LR48_Vigan07g100200"/>
</dbReference>
<proteinExistence type="predicted"/>
<dbReference type="OMA" id="ERLFCFR"/>
<evidence type="ECO:0000313" key="2">
    <source>
        <dbReference type="Proteomes" id="UP000053144"/>
    </source>
</evidence>
<dbReference type="PANTHER" id="PTHR46554:SF2">
    <property type="entry name" value="TFIIS N-TERMINAL DOMAIN-CONTAINING PROTEIN"/>
    <property type="match status" value="1"/>
</dbReference>
<gene>
    <name evidence="1" type="ORF">LR48_Vigan07g100200</name>
</gene>
<name>A0A0L9UX04_PHAAN</name>
<dbReference type="EMBL" id="CM003377">
    <property type="protein sequence ID" value="KOM47298.1"/>
    <property type="molecule type" value="Genomic_DNA"/>
</dbReference>
<dbReference type="Proteomes" id="UP000053144">
    <property type="component" value="Chromosome 7"/>
</dbReference>
<dbReference type="AlphaFoldDB" id="A0A0L9UX04"/>
<dbReference type="PANTHER" id="PTHR46554">
    <property type="entry name" value="MEDIATOR OF RNA POLYMERASE II TRANSCRIPTION SUBUNIT 26A-RELATED"/>
    <property type="match status" value="1"/>
</dbReference>
<feature type="non-terminal residue" evidence="1">
    <location>
        <position position="1"/>
    </location>
</feature>
<sequence>VRMKSWSVDKWRDYFVSANLDIFEIIENAIIVAATDCPKEFRVRRDAIIERLFCFRLTRCAGCDRVELAARGVGKESDD</sequence>
<evidence type="ECO:0000313" key="1">
    <source>
        <dbReference type="EMBL" id="KOM47298.1"/>
    </source>
</evidence>
<organism evidence="1 2">
    <name type="scientific">Phaseolus angularis</name>
    <name type="common">Azuki bean</name>
    <name type="synonym">Vigna angularis</name>
    <dbReference type="NCBI Taxonomy" id="3914"/>
    <lineage>
        <taxon>Eukaryota</taxon>
        <taxon>Viridiplantae</taxon>
        <taxon>Streptophyta</taxon>
        <taxon>Embryophyta</taxon>
        <taxon>Tracheophyta</taxon>
        <taxon>Spermatophyta</taxon>
        <taxon>Magnoliopsida</taxon>
        <taxon>eudicotyledons</taxon>
        <taxon>Gunneridae</taxon>
        <taxon>Pentapetalae</taxon>
        <taxon>rosids</taxon>
        <taxon>fabids</taxon>
        <taxon>Fabales</taxon>
        <taxon>Fabaceae</taxon>
        <taxon>Papilionoideae</taxon>
        <taxon>50 kb inversion clade</taxon>
        <taxon>NPAAA clade</taxon>
        <taxon>indigoferoid/millettioid clade</taxon>
        <taxon>Phaseoleae</taxon>
        <taxon>Vigna</taxon>
    </lineage>
</organism>
<reference evidence="2" key="1">
    <citation type="journal article" date="2015" name="Proc. Natl. Acad. Sci. U.S.A.">
        <title>Genome sequencing of adzuki bean (Vigna angularis) provides insight into high starch and low fat accumulation and domestication.</title>
        <authorList>
            <person name="Yang K."/>
            <person name="Tian Z."/>
            <person name="Chen C."/>
            <person name="Luo L."/>
            <person name="Zhao B."/>
            <person name="Wang Z."/>
            <person name="Yu L."/>
            <person name="Li Y."/>
            <person name="Sun Y."/>
            <person name="Li W."/>
            <person name="Chen Y."/>
            <person name="Li Y."/>
            <person name="Zhang Y."/>
            <person name="Ai D."/>
            <person name="Zhao J."/>
            <person name="Shang C."/>
            <person name="Ma Y."/>
            <person name="Wu B."/>
            <person name="Wang M."/>
            <person name="Gao L."/>
            <person name="Sun D."/>
            <person name="Zhang P."/>
            <person name="Guo F."/>
            <person name="Wang W."/>
            <person name="Li Y."/>
            <person name="Wang J."/>
            <person name="Varshney R.K."/>
            <person name="Wang J."/>
            <person name="Ling H.Q."/>
            <person name="Wan P."/>
        </authorList>
    </citation>
    <scope>NUCLEOTIDE SEQUENCE</scope>
    <source>
        <strain evidence="2">cv. Jingnong 6</strain>
    </source>
</reference>